<organism evidence="2 3">
    <name type="scientific">Eleusine coracana subsp. coracana</name>
    <dbReference type="NCBI Taxonomy" id="191504"/>
    <lineage>
        <taxon>Eukaryota</taxon>
        <taxon>Viridiplantae</taxon>
        <taxon>Streptophyta</taxon>
        <taxon>Embryophyta</taxon>
        <taxon>Tracheophyta</taxon>
        <taxon>Spermatophyta</taxon>
        <taxon>Magnoliopsida</taxon>
        <taxon>Liliopsida</taxon>
        <taxon>Poales</taxon>
        <taxon>Poaceae</taxon>
        <taxon>PACMAD clade</taxon>
        <taxon>Chloridoideae</taxon>
        <taxon>Cynodonteae</taxon>
        <taxon>Eleusininae</taxon>
        <taxon>Eleusine</taxon>
    </lineage>
</organism>
<feature type="compositionally biased region" description="Polar residues" evidence="1">
    <location>
        <begin position="79"/>
        <end position="90"/>
    </location>
</feature>
<evidence type="ECO:0000256" key="1">
    <source>
        <dbReference type="SAM" id="MobiDB-lite"/>
    </source>
</evidence>
<accession>A0AAV5F4D8</accession>
<evidence type="ECO:0000313" key="3">
    <source>
        <dbReference type="Proteomes" id="UP001054889"/>
    </source>
</evidence>
<dbReference type="Proteomes" id="UP001054889">
    <property type="component" value="Unassembled WGS sequence"/>
</dbReference>
<dbReference type="EMBL" id="BQKI01000081">
    <property type="protein sequence ID" value="GJN29275.1"/>
    <property type="molecule type" value="Genomic_DNA"/>
</dbReference>
<feature type="region of interest" description="Disordered" evidence="1">
    <location>
        <begin position="67"/>
        <end position="90"/>
    </location>
</feature>
<feature type="compositionally biased region" description="Low complexity" evidence="1">
    <location>
        <begin position="67"/>
        <end position="78"/>
    </location>
</feature>
<dbReference type="AlphaFoldDB" id="A0AAV5F4D8"/>
<gene>
    <name evidence="2" type="primary">gb17485</name>
    <name evidence="2" type="ORF">PR202_gb17485</name>
</gene>
<keyword evidence="3" id="KW-1185">Reference proteome</keyword>
<sequence>MEQGSKVSEHVTPLARNISNPCKDVESGNVAVALVTVLLVEFKLKIKTAYRFVLQAEETISVKTEQSSIRQQSNSQISMEQVQKGTSSPPISIEDGDPENLSSAIVVPDPSVGATSSTWAAMKTGLLNFKSNLGSKKFLRLSHSTKTSATESLDEIFQRLKRHSSSVDHLDDDMLP</sequence>
<name>A0AAV5F4D8_ELECO</name>
<proteinExistence type="predicted"/>
<comment type="caution">
    <text evidence="2">The sequence shown here is derived from an EMBL/GenBank/DDBJ whole genome shotgun (WGS) entry which is preliminary data.</text>
</comment>
<reference evidence="2" key="1">
    <citation type="journal article" date="2018" name="DNA Res.">
        <title>Multiple hybrid de novo genome assembly of finger millet, an orphan allotetraploid crop.</title>
        <authorList>
            <person name="Hatakeyama M."/>
            <person name="Aluri S."/>
            <person name="Balachadran M.T."/>
            <person name="Sivarajan S.R."/>
            <person name="Patrignani A."/>
            <person name="Gruter S."/>
            <person name="Poveda L."/>
            <person name="Shimizu-Inatsugi R."/>
            <person name="Baeten J."/>
            <person name="Francoijs K.J."/>
            <person name="Nataraja K.N."/>
            <person name="Reddy Y.A.N."/>
            <person name="Phadnis S."/>
            <person name="Ravikumar R.L."/>
            <person name="Schlapbach R."/>
            <person name="Sreeman S.M."/>
            <person name="Shimizu K.K."/>
        </authorList>
    </citation>
    <scope>NUCLEOTIDE SEQUENCE</scope>
</reference>
<evidence type="ECO:0000313" key="2">
    <source>
        <dbReference type="EMBL" id="GJN29275.1"/>
    </source>
</evidence>
<protein>
    <submittedName>
        <fullName evidence="2">Uncharacterized protein</fullName>
    </submittedName>
</protein>
<reference evidence="2" key="2">
    <citation type="submission" date="2021-12" db="EMBL/GenBank/DDBJ databases">
        <title>Resequencing data analysis of finger millet.</title>
        <authorList>
            <person name="Hatakeyama M."/>
            <person name="Aluri S."/>
            <person name="Balachadran M.T."/>
            <person name="Sivarajan S.R."/>
            <person name="Poveda L."/>
            <person name="Shimizu-Inatsugi R."/>
            <person name="Schlapbach R."/>
            <person name="Sreeman S.M."/>
            <person name="Shimizu K.K."/>
        </authorList>
    </citation>
    <scope>NUCLEOTIDE SEQUENCE</scope>
</reference>